<dbReference type="RefSeq" id="WP_311707314.1">
    <property type="nucleotide sequence ID" value="NZ_JAVREL010000019.1"/>
</dbReference>
<evidence type="ECO:0000313" key="3">
    <source>
        <dbReference type="Proteomes" id="UP001183246"/>
    </source>
</evidence>
<gene>
    <name evidence="2" type="ORF">RM590_26905</name>
</gene>
<proteinExistence type="predicted"/>
<dbReference type="Proteomes" id="UP001183246">
    <property type="component" value="Unassembled WGS sequence"/>
</dbReference>
<comment type="caution">
    <text evidence="2">The sequence shown here is derived from an EMBL/GenBank/DDBJ whole genome shotgun (WGS) entry which is preliminary data.</text>
</comment>
<name>A0ABU2MX10_9ACTN</name>
<protein>
    <recommendedName>
        <fullName evidence="4">Secreted protein</fullName>
    </recommendedName>
</protein>
<evidence type="ECO:0000313" key="2">
    <source>
        <dbReference type="EMBL" id="MDT0346188.1"/>
    </source>
</evidence>
<feature type="region of interest" description="Disordered" evidence="1">
    <location>
        <begin position="1"/>
        <end position="21"/>
    </location>
</feature>
<accession>A0ABU2MX10</accession>
<evidence type="ECO:0000256" key="1">
    <source>
        <dbReference type="SAM" id="MobiDB-lite"/>
    </source>
</evidence>
<reference evidence="3" key="1">
    <citation type="submission" date="2023-07" db="EMBL/GenBank/DDBJ databases">
        <title>30 novel species of actinomycetes from the DSMZ collection.</title>
        <authorList>
            <person name="Nouioui I."/>
        </authorList>
    </citation>
    <scope>NUCLEOTIDE SEQUENCE [LARGE SCALE GENOMIC DNA]</scope>
    <source>
        <strain evidence="3">DSM 44938</strain>
    </source>
</reference>
<sequence>MAKKVPPAQRRQAKQRAGKAAEKGREASAVLAAGAALTVALPPVAAILGAASGLFFLYSTYAQKLAKDPPRDDFDEVWLSEAQFNGNAVVDTDPERMIQILAVHQAIAAERLWATLVALERYDGALAAGAGGQAEAQATAAQRNAEGAVIAHDMILRVRPEVNDAWSLLVQENELDWNSIALGDMQQQYRESYGHPPAFVAFPLQRVLTAMINGADGLLEPFPDPDFPHPVLEAAGVPAEPSLLIDDVYRDELEELSTALRELVVEEE</sequence>
<evidence type="ECO:0008006" key="4">
    <source>
        <dbReference type="Google" id="ProtNLM"/>
    </source>
</evidence>
<organism evidence="2 3">
    <name type="scientific">Streptomyces litchfieldiae</name>
    <dbReference type="NCBI Taxonomy" id="3075543"/>
    <lineage>
        <taxon>Bacteria</taxon>
        <taxon>Bacillati</taxon>
        <taxon>Actinomycetota</taxon>
        <taxon>Actinomycetes</taxon>
        <taxon>Kitasatosporales</taxon>
        <taxon>Streptomycetaceae</taxon>
        <taxon>Streptomyces</taxon>
    </lineage>
</organism>
<dbReference type="EMBL" id="JAVREL010000019">
    <property type="protein sequence ID" value="MDT0346188.1"/>
    <property type="molecule type" value="Genomic_DNA"/>
</dbReference>
<keyword evidence="3" id="KW-1185">Reference proteome</keyword>